<keyword evidence="1" id="KW-0812">Transmembrane</keyword>
<feature type="transmembrane region" description="Helical" evidence="1">
    <location>
        <begin position="6"/>
        <end position="21"/>
    </location>
</feature>
<dbReference type="EMBL" id="LGFD01000015">
    <property type="protein sequence ID" value="KUK17760.1"/>
    <property type="molecule type" value="Genomic_DNA"/>
</dbReference>
<keyword evidence="1" id="KW-1133">Transmembrane helix</keyword>
<keyword evidence="1" id="KW-0472">Membrane</keyword>
<evidence type="ECO:0000313" key="3">
    <source>
        <dbReference type="Proteomes" id="UP000053911"/>
    </source>
</evidence>
<sequence length="116" mass="12854">MSDLIPVFVILGGIAISINYWRLGKRTAIINLTFALAFSSVYWIFTHILGQSSLLGASAIFMGLLLVLNKEIFLESTREFEVKIGKVKIGRKRTVDAIKFMGIVNILGALLLILVQ</sequence>
<name>A0A101EMN2_9EURY</name>
<feature type="transmembrane region" description="Helical" evidence="1">
    <location>
        <begin position="97"/>
        <end position="115"/>
    </location>
</feature>
<dbReference type="Proteomes" id="UP000053911">
    <property type="component" value="Unassembled WGS sequence"/>
</dbReference>
<gene>
    <name evidence="2" type="ORF">XD54_0946</name>
</gene>
<accession>A0A101EMN2</accession>
<comment type="caution">
    <text evidence="2">The sequence shown here is derived from an EMBL/GenBank/DDBJ whole genome shotgun (WGS) entry which is preliminary data.</text>
</comment>
<dbReference type="RefSeq" id="WP_283217561.1">
    <property type="nucleotide sequence ID" value="NZ_LGFD01000015.1"/>
</dbReference>
<protein>
    <submittedName>
        <fullName evidence="2">Uncharacterized protein</fullName>
    </submittedName>
</protein>
<feature type="transmembrane region" description="Helical" evidence="1">
    <location>
        <begin position="28"/>
        <end position="45"/>
    </location>
</feature>
<dbReference type="AlphaFoldDB" id="A0A101EMN2"/>
<dbReference type="PATRIC" id="fig|172049.5.peg.1810"/>
<feature type="transmembrane region" description="Helical" evidence="1">
    <location>
        <begin position="51"/>
        <end position="68"/>
    </location>
</feature>
<reference evidence="3" key="1">
    <citation type="journal article" date="2015" name="MBio">
        <title>Genome-Resolved Metagenomic Analysis Reveals Roles for Candidate Phyla and Other Microbial Community Members in Biogeochemical Transformations in Oil Reservoirs.</title>
        <authorList>
            <person name="Hu P."/>
            <person name="Tom L."/>
            <person name="Singh A."/>
            <person name="Thomas B.C."/>
            <person name="Baker B.J."/>
            <person name="Piceno Y.M."/>
            <person name="Andersen G.L."/>
            <person name="Banfield J.F."/>
        </authorList>
    </citation>
    <scope>NUCLEOTIDE SEQUENCE [LARGE SCALE GENOMIC DNA]</scope>
</reference>
<evidence type="ECO:0000313" key="2">
    <source>
        <dbReference type="EMBL" id="KUK17760.1"/>
    </source>
</evidence>
<organism evidence="2 3">
    <name type="scientific">Thermococcus sibiricus</name>
    <dbReference type="NCBI Taxonomy" id="172049"/>
    <lineage>
        <taxon>Archaea</taxon>
        <taxon>Methanobacteriati</taxon>
        <taxon>Methanobacteriota</taxon>
        <taxon>Thermococci</taxon>
        <taxon>Thermococcales</taxon>
        <taxon>Thermococcaceae</taxon>
        <taxon>Thermococcus</taxon>
    </lineage>
</organism>
<evidence type="ECO:0000256" key="1">
    <source>
        <dbReference type="SAM" id="Phobius"/>
    </source>
</evidence>
<proteinExistence type="predicted"/>